<dbReference type="Gene3D" id="1.10.10.10">
    <property type="entry name" value="Winged helix-like DNA-binding domain superfamily/Winged helix DNA-binding domain"/>
    <property type="match status" value="1"/>
</dbReference>
<proteinExistence type="inferred from homology"/>
<dbReference type="InterPro" id="IPR043129">
    <property type="entry name" value="ATPase_NBD"/>
</dbReference>
<dbReference type="SUPFAM" id="SSF46785">
    <property type="entry name" value="Winged helix' DNA-binding domain"/>
    <property type="match status" value="1"/>
</dbReference>
<dbReference type="PANTHER" id="PTHR18964:SF149">
    <property type="entry name" value="BIFUNCTIONAL UDP-N-ACETYLGLUCOSAMINE 2-EPIMERASE_N-ACETYLMANNOSAMINE KINASE"/>
    <property type="match status" value="1"/>
</dbReference>
<protein>
    <submittedName>
        <fullName evidence="2">ROK family transcriptional regulator</fullName>
    </submittedName>
</protein>
<dbReference type="PANTHER" id="PTHR18964">
    <property type="entry name" value="ROK (REPRESSOR, ORF, KINASE) FAMILY"/>
    <property type="match status" value="1"/>
</dbReference>
<dbReference type="SUPFAM" id="SSF53067">
    <property type="entry name" value="Actin-like ATPase domain"/>
    <property type="match status" value="1"/>
</dbReference>
<name>A0ABP8L9I5_9MICO</name>
<sequence length="385" mass="40775">MSEIRPDVGLPNLARNVAVDILVHGAQSRASLADRMGISAATVTRIVRPLLDAGLLVESATVRTAERGRTALALDVLAERHRYIGVKLTTDTLYAVATDLRARVLDTVTVPIRPSRTSDVVETVARVVAELRAGGDVPLDAVGVTVGGHVAEGENVVDSPFLGWQDVPFRALLRERLDVPVYVDNDVVGLTTVQHWFGHGRGHQSFALLTVGAGIGYGLVVNDEIVPTEATPVSHLPVEPSGPLCPLGHRGCMSAYLVSDAIAAAVSVGHHRATSFAEALRLATSDDVVALRVVREASHALGRAANAVAVLTGVERIILSGEGVHLAEIAPDALHEGFREYDIHPTPRAELIVRPMDFLEWARGAASLAIQAEFPRVRGSAGATA</sequence>
<dbReference type="RefSeq" id="WP_345216285.1">
    <property type="nucleotide sequence ID" value="NZ_BAABGN010000009.1"/>
</dbReference>
<evidence type="ECO:0000313" key="3">
    <source>
        <dbReference type="Proteomes" id="UP001500622"/>
    </source>
</evidence>
<comment type="caution">
    <text evidence="2">The sequence shown here is derived from an EMBL/GenBank/DDBJ whole genome shotgun (WGS) entry which is preliminary data.</text>
</comment>
<dbReference type="EMBL" id="BAABGN010000009">
    <property type="protein sequence ID" value="GAA4424775.1"/>
    <property type="molecule type" value="Genomic_DNA"/>
</dbReference>
<dbReference type="InterPro" id="IPR000600">
    <property type="entry name" value="ROK"/>
</dbReference>
<evidence type="ECO:0000313" key="2">
    <source>
        <dbReference type="EMBL" id="GAA4424775.1"/>
    </source>
</evidence>
<dbReference type="Gene3D" id="3.30.420.40">
    <property type="match status" value="2"/>
</dbReference>
<dbReference type="Proteomes" id="UP001500622">
    <property type="component" value="Unassembled WGS sequence"/>
</dbReference>
<accession>A0ABP8L9I5</accession>
<keyword evidence="3" id="KW-1185">Reference proteome</keyword>
<comment type="similarity">
    <text evidence="1">Belongs to the ROK (NagC/XylR) family.</text>
</comment>
<organism evidence="2 3">
    <name type="scientific">Georgenia halophila</name>
    <dbReference type="NCBI Taxonomy" id="620889"/>
    <lineage>
        <taxon>Bacteria</taxon>
        <taxon>Bacillati</taxon>
        <taxon>Actinomycetota</taxon>
        <taxon>Actinomycetes</taxon>
        <taxon>Micrococcales</taxon>
        <taxon>Bogoriellaceae</taxon>
        <taxon>Georgenia</taxon>
    </lineage>
</organism>
<dbReference type="Pfam" id="PF00480">
    <property type="entry name" value="ROK"/>
    <property type="match status" value="1"/>
</dbReference>
<evidence type="ECO:0000256" key="1">
    <source>
        <dbReference type="ARBA" id="ARBA00006479"/>
    </source>
</evidence>
<dbReference type="InterPro" id="IPR036388">
    <property type="entry name" value="WH-like_DNA-bd_sf"/>
</dbReference>
<gene>
    <name evidence="2" type="ORF">GCM10023169_21740</name>
</gene>
<dbReference type="InterPro" id="IPR036390">
    <property type="entry name" value="WH_DNA-bd_sf"/>
</dbReference>
<reference evidence="3" key="1">
    <citation type="journal article" date="2019" name="Int. J. Syst. Evol. Microbiol.">
        <title>The Global Catalogue of Microorganisms (GCM) 10K type strain sequencing project: providing services to taxonomists for standard genome sequencing and annotation.</title>
        <authorList>
            <consortium name="The Broad Institute Genomics Platform"/>
            <consortium name="The Broad Institute Genome Sequencing Center for Infectious Disease"/>
            <person name="Wu L."/>
            <person name="Ma J."/>
        </authorList>
    </citation>
    <scope>NUCLEOTIDE SEQUENCE [LARGE SCALE GENOMIC DNA]</scope>
    <source>
        <strain evidence="3">JCM 17810</strain>
    </source>
</reference>